<gene>
    <name evidence="1" type="ORF">Q604_UNBC02235G0001</name>
</gene>
<dbReference type="AlphaFoldDB" id="W1YMN4"/>
<accession>W1YMN4</accession>
<protein>
    <submittedName>
        <fullName evidence="1">Uncharacterized protein</fullName>
    </submittedName>
</protein>
<comment type="caution">
    <text evidence="1">The sequence shown here is derived from an EMBL/GenBank/DDBJ whole genome shotgun (WGS) entry which is preliminary data.</text>
</comment>
<reference evidence="1" key="1">
    <citation type="submission" date="2013-12" db="EMBL/GenBank/DDBJ databases">
        <title>A Varibaculum cambriense genome reconstructed from a premature infant gut community with otherwise low bacterial novelty that shifts toward anaerobic metabolism during the third week of life.</title>
        <authorList>
            <person name="Brown C.T."/>
            <person name="Sharon I."/>
            <person name="Thomas B.C."/>
            <person name="Castelle C.J."/>
            <person name="Morowitz M.J."/>
            <person name="Banfield J.F."/>
        </authorList>
    </citation>
    <scope>NUCLEOTIDE SEQUENCE</scope>
</reference>
<dbReference type="EMBL" id="AZMM01002235">
    <property type="protein sequence ID" value="ETJ43742.1"/>
    <property type="molecule type" value="Genomic_DNA"/>
</dbReference>
<organism evidence="1">
    <name type="scientific">human gut metagenome</name>
    <dbReference type="NCBI Taxonomy" id="408170"/>
    <lineage>
        <taxon>unclassified sequences</taxon>
        <taxon>metagenomes</taxon>
        <taxon>organismal metagenomes</taxon>
    </lineage>
</organism>
<name>W1YMN4_9ZZZZ</name>
<feature type="non-terminal residue" evidence="1">
    <location>
        <position position="1"/>
    </location>
</feature>
<proteinExistence type="predicted"/>
<sequence>IAHHMRGGHGHWRDVSAKQKCLSVTQKDVAVADIGFSCAQGFNLPALQGKSRFELFFDKVFVTGAWAWLVSMTPELGWAGAASVVGWAPGSLASWAVMSSVTTFLQSDRPRAFP</sequence>
<feature type="non-terminal residue" evidence="1">
    <location>
        <position position="114"/>
    </location>
</feature>
<evidence type="ECO:0000313" key="1">
    <source>
        <dbReference type="EMBL" id="ETJ43742.1"/>
    </source>
</evidence>